<dbReference type="NCBIfam" id="TIGR03592">
    <property type="entry name" value="yidC_oxa1_cterm"/>
    <property type="match status" value="1"/>
</dbReference>
<evidence type="ECO:0000313" key="13">
    <source>
        <dbReference type="EMBL" id="SUB61868.1"/>
    </source>
</evidence>
<evidence type="ECO:0000256" key="2">
    <source>
        <dbReference type="ARBA" id="ARBA00022448"/>
    </source>
</evidence>
<keyword evidence="7 10" id="KW-0472">Membrane</keyword>
<dbReference type="InterPro" id="IPR047196">
    <property type="entry name" value="YidC_ALB_C"/>
</dbReference>
<sequence>MGHIANALGLVLKAIHTAVGSYGLAIILFTILVKIILMPLMVKQTKSTFAMSEINPKIKEIQAKYKNKPEKQNEEISKLYKESDINPLSGCLPMLVQLPILFALFWVFRDPMKYGVFETKQAFDAANVGFVWVKSLTKPDYILAILSGVSAYVMQMVTVPKDQMQGSMKVMNYMMPALSLFWGFSFPAALTLYWTVSNLFSVLQHKIITKPLKDKLIREKELKANGKISK</sequence>
<dbReference type="GO" id="GO:0015031">
    <property type="term" value="P:protein transport"/>
    <property type="evidence" value="ECO:0007669"/>
    <property type="project" value="UniProtKB-KW"/>
</dbReference>
<accession>A0A135YUD6</accession>
<evidence type="ECO:0000256" key="6">
    <source>
        <dbReference type="ARBA" id="ARBA00022989"/>
    </source>
</evidence>
<feature type="domain" description="Membrane insertase YidC/Oxa/ALB C-terminal" evidence="11">
    <location>
        <begin position="22"/>
        <end position="210"/>
    </location>
</feature>
<proteinExistence type="inferred from homology"/>
<evidence type="ECO:0000256" key="10">
    <source>
        <dbReference type="SAM" id="Phobius"/>
    </source>
</evidence>
<dbReference type="AlphaFoldDB" id="A0A135YUD6"/>
<evidence type="ECO:0000256" key="7">
    <source>
        <dbReference type="ARBA" id="ARBA00023136"/>
    </source>
</evidence>
<protein>
    <submittedName>
        <fullName evidence="12">Membrane protein insertase, YidC/Oxa1 family</fullName>
    </submittedName>
    <submittedName>
        <fullName evidence="13">Oxa1Ec</fullName>
    </submittedName>
</protein>
<feature type="transmembrane region" description="Helical" evidence="10">
    <location>
        <begin position="171"/>
        <end position="194"/>
    </location>
</feature>
<dbReference type="eggNOG" id="COG0706">
    <property type="taxonomic scope" value="Bacteria"/>
</dbReference>
<dbReference type="PANTHER" id="PTHR12428:SF65">
    <property type="entry name" value="CYTOCHROME C OXIDASE ASSEMBLY PROTEIN COX18, MITOCHONDRIAL"/>
    <property type="match status" value="1"/>
</dbReference>
<evidence type="ECO:0000313" key="12">
    <source>
        <dbReference type="EMBL" id="KXI13028.1"/>
    </source>
</evidence>
<evidence type="ECO:0000256" key="8">
    <source>
        <dbReference type="ARBA" id="ARBA00023186"/>
    </source>
</evidence>
<keyword evidence="5" id="KW-0653">Protein transport</keyword>
<dbReference type="Proteomes" id="UP000255101">
    <property type="component" value="Unassembled WGS sequence"/>
</dbReference>
<dbReference type="PANTHER" id="PTHR12428">
    <property type="entry name" value="OXA1"/>
    <property type="match status" value="1"/>
</dbReference>
<feature type="transmembrane region" description="Helical" evidence="10">
    <location>
        <begin position="141"/>
        <end position="159"/>
    </location>
</feature>
<keyword evidence="4 9" id="KW-0812">Transmembrane</keyword>
<dbReference type="InterPro" id="IPR028055">
    <property type="entry name" value="YidC/Oxa/ALB_C"/>
</dbReference>
<dbReference type="STRING" id="1261.HMPREF3195_00921"/>
<evidence type="ECO:0000256" key="1">
    <source>
        <dbReference type="ARBA" id="ARBA00004651"/>
    </source>
</evidence>
<evidence type="ECO:0000313" key="14">
    <source>
        <dbReference type="Proteomes" id="UP000070326"/>
    </source>
</evidence>
<dbReference type="GO" id="GO:0051205">
    <property type="term" value="P:protein insertion into membrane"/>
    <property type="evidence" value="ECO:0007669"/>
    <property type="project" value="TreeGrafter"/>
</dbReference>
<dbReference type="EMBL" id="UGTB01000004">
    <property type="protein sequence ID" value="SUB61868.1"/>
    <property type="molecule type" value="Genomic_DNA"/>
</dbReference>
<feature type="transmembrane region" description="Helical" evidence="10">
    <location>
        <begin position="20"/>
        <end position="42"/>
    </location>
</feature>
<organism evidence="12 14">
    <name type="scientific">Peptostreptococcus anaerobius</name>
    <dbReference type="NCBI Taxonomy" id="1261"/>
    <lineage>
        <taxon>Bacteria</taxon>
        <taxon>Bacillati</taxon>
        <taxon>Bacillota</taxon>
        <taxon>Clostridia</taxon>
        <taxon>Peptostreptococcales</taxon>
        <taxon>Peptostreptococcaceae</taxon>
        <taxon>Peptostreptococcus</taxon>
    </lineage>
</organism>
<feature type="transmembrane region" description="Helical" evidence="10">
    <location>
        <begin position="88"/>
        <end position="108"/>
    </location>
</feature>
<dbReference type="Pfam" id="PF02096">
    <property type="entry name" value="60KD_IMP"/>
    <property type="match status" value="1"/>
</dbReference>
<dbReference type="GO" id="GO:0005886">
    <property type="term" value="C:plasma membrane"/>
    <property type="evidence" value="ECO:0007669"/>
    <property type="project" value="UniProtKB-SubCell"/>
</dbReference>
<evidence type="ECO:0000313" key="15">
    <source>
        <dbReference type="Proteomes" id="UP000255101"/>
    </source>
</evidence>
<dbReference type="EMBL" id="LSQZ01000035">
    <property type="protein sequence ID" value="KXI13028.1"/>
    <property type="molecule type" value="Genomic_DNA"/>
</dbReference>
<comment type="subcellular location">
    <subcellularLocation>
        <location evidence="1">Cell membrane</location>
        <topology evidence="1">Multi-pass membrane protein</topology>
    </subcellularLocation>
    <subcellularLocation>
        <location evidence="9">Membrane</location>
        <topology evidence="9">Multi-pass membrane protein</topology>
    </subcellularLocation>
</comment>
<dbReference type="InterPro" id="IPR001708">
    <property type="entry name" value="YidC/ALB3/OXA1/COX18"/>
</dbReference>
<keyword evidence="3" id="KW-1003">Cell membrane</keyword>
<dbReference type="Proteomes" id="UP000070326">
    <property type="component" value="Unassembled WGS sequence"/>
</dbReference>
<evidence type="ECO:0000256" key="5">
    <source>
        <dbReference type="ARBA" id="ARBA00022927"/>
    </source>
</evidence>
<name>A0A135YUD6_9FIRM</name>
<evidence type="ECO:0000256" key="3">
    <source>
        <dbReference type="ARBA" id="ARBA00022475"/>
    </source>
</evidence>
<dbReference type="PATRIC" id="fig|1261.3.peg.33"/>
<keyword evidence="8" id="KW-0143">Chaperone</keyword>
<evidence type="ECO:0000256" key="4">
    <source>
        <dbReference type="ARBA" id="ARBA00022692"/>
    </source>
</evidence>
<gene>
    <name evidence="13" type="primary">yidC</name>
    <name evidence="12" type="ORF">HMPREF3195_00921</name>
    <name evidence="13" type="ORF">NCTC11460_01858</name>
</gene>
<keyword evidence="6 10" id="KW-1133">Transmembrane helix</keyword>
<reference evidence="12 14" key="1">
    <citation type="submission" date="2016-02" db="EMBL/GenBank/DDBJ databases">
        <authorList>
            <person name="Wen L."/>
            <person name="He K."/>
            <person name="Yang H."/>
        </authorList>
    </citation>
    <scope>NUCLEOTIDE SEQUENCE [LARGE SCALE GENOMIC DNA]</scope>
    <source>
        <strain evidence="12 14">MJR8628A</strain>
    </source>
</reference>
<keyword evidence="2" id="KW-0813">Transport</keyword>
<dbReference type="CDD" id="cd20070">
    <property type="entry name" value="5TM_YidC_Alb3"/>
    <property type="match status" value="1"/>
</dbReference>
<dbReference type="GO" id="GO:0032977">
    <property type="term" value="F:membrane insertase activity"/>
    <property type="evidence" value="ECO:0007669"/>
    <property type="project" value="InterPro"/>
</dbReference>
<evidence type="ECO:0000259" key="11">
    <source>
        <dbReference type="Pfam" id="PF02096"/>
    </source>
</evidence>
<reference evidence="13 15" key="2">
    <citation type="submission" date="2018-06" db="EMBL/GenBank/DDBJ databases">
        <authorList>
            <consortium name="Pathogen Informatics"/>
            <person name="Doyle S."/>
        </authorList>
    </citation>
    <scope>NUCLEOTIDE SEQUENCE [LARGE SCALE GENOMIC DNA]</scope>
    <source>
        <strain evidence="13 15">NCTC11460</strain>
    </source>
</reference>
<comment type="similarity">
    <text evidence="9">Belongs to the OXA1/ALB3/YidC family.</text>
</comment>
<dbReference type="RefSeq" id="WP_002843082.1">
    <property type="nucleotide sequence ID" value="NZ_CAMPYD010000003.1"/>
</dbReference>
<evidence type="ECO:0000256" key="9">
    <source>
        <dbReference type="RuleBase" id="RU003945"/>
    </source>
</evidence>
<dbReference type="GeneID" id="79842188"/>